<comment type="caution">
    <text evidence="1">The sequence shown here is derived from an EMBL/GenBank/DDBJ whole genome shotgun (WGS) entry which is preliminary data.</text>
</comment>
<sequence length="127" mass="14342">MLRENSIRGELVPCQRHWQRLWWCGAPLLCGGDFQRLTITVTSSSHIEILTVMQIGTARVARNDVPCSRSALNGHPGLLVRVRGRVRSLKESQAKRGSQYRCCNAVKRDLKGIKAMKNSCFDLNIYS</sequence>
<accession>A0AAV4NM14</accession>
<name>A0AAV4NM14_9ARAC</name>
<dbReference type="EMBL" id="BPLQ01001740">
    <property type="protein sequence ID" value="GIX84776.1"/>
    <property type="molecule type" value="Genomic_DNA"/>
</dbReference>
<dbReference type="AlphaFoldDB" id="A0AAV4NM14"/>
<dbReference type="Proteomes" id="UP001054837">
    <property type="component" value="Unassembled WGS sequence"/>
</dbReference>
<evidence type="ECO:0000313" key="2">
    <source>
        <dbReference type="EMBL" id="GIX94718.1"/>
    </source>
</evidence>
<proteinExistence type="predicted"/>
<keyword evidence="3" id="KW-1185">Reference proteome</keyword>
<reference evidence="1 3" key="1">
    <citation type="submission" date="2021-06" db="EMBL/GenBank/DDBJ databases">
        <title>Caerostris darwini draft genome.</title>
        <authorList>
            <person name="Kono N."/>
            <person name="Arakawa K."/>
        </authorList>
    </citation>
    <scope>NUCLEOTIDE SEQUENCE [LARGE SCALE GENOMIC DNA]</scope>
</reference>
<gene>
    <name evidence="2" type="ORF">CDAR_180631</name>
    <name evidence="1" type="ORF">CDAR_258681</name>
</gene>
<organism evidence="1 3">
    <name type="scientific">Caerostris darwini</name>
    <dbReference type="NCBI Taxonomy" id="1538125"/>
    <lineage>
        <taxon>Eukaryota</taxon>
        <taxon>Metazoa</taxon>
        <taxon>Ecdysozoa</taxon>
        <taxon>Arthropoda</taxon>
        <taxon>Chelicerata</taxon>
        <taxon>Arachnida</taxon>
        <taxon>Araneae</taxon>
        <taxon>Araneomorphae</taxon>
        <taxon>Entelegynae</taxon>
        <taxon>Araneoidea</taxon>
        <taxon>Araneidae</taxon>
        <taxon>Caerostris</taxon>
    </lineage>
</organism>
<protein>
    <submittedName>
        <fullName evidence="1">Uncharacterized protein</fullName>
    </submittedName>
</protein>
<dbReference type="EMBL" id="BPLQ01002639">
    <property type="protein sequence ID" value="GIX94718.1"/>
    <property type="molecule type" value="Genomic_DNA"/>
</dbReference>
<evidence type="ECO:0000313" key="1">
    <source>
        <dbReference type="EMBL" id="GIX84776.1"/>
    </source>
</evidence>
<evidence type="ECO:0000313" key="3">
    <source>
        <dbReference type="Proteomes" id="UP001054837"/>
    </source>
</evidence>